<evidence type="ECO:0000313" key="2">
    <source>
        <dbReference type="EMBL" id="PZP88668.1"/>
    </source>
</evidence>
<organism evidence="2 3">
    <name type="scientific">Lawsonella clevelandensis</name>
    <dbReference type="NCBI Taxonomy" id="1528099"/>
    <lineage>
        <taxon>Bacteria</taxon>
        <taxon>Bacillati</taxon>
        <taxon>Actinomycetota</taxon>
        <taxon>Actinomycetes</taxon>
        <taxon>Mycobacteriales</taxon>
        <taxon>Lawsonellaceae</taxon>
        <taxon>Lawsonella</taxon>
    </lineage>
</organism>
<keyword evidence="1" id="KW-0812">Transmembrane</keyword>
<reference evidence="2 3" key="1">
    <citation type="submission" date="2017-08" db="EMBL/GenBank/DDBJ databases">
        <title>Infants hospitalized years apart are colonized by the same room-sourced microbial strains.</title>
        <authorList>
            <person name="Brooks B."/>
            <person name="Olm M.R."/>
            <person name="Firek B.A."/>
            <person name="Baker R."/>
            <person name="Thomas B.C."/>
            <person name="Morowitz M.J."/>
            <person name="Banfield J.F."/>
        </authorList>
    </citation>
    <scope>NUCLEOTIDE SEQUENCE [LARGE SCALE GENOMIC DNA]</scope>
    <source>
        <strain evidence="2">S2_006_000_R1_57</strain>
    </source>
</reference>
<evidence type="ECO:0000256" key="1">
    <source>
        <dbReference type="SAM" id="Phobius"/>
    </source>
</evidence>
<proteinExistence type="predicted"/>
<gene>
    <name evidence="2" type="ORF">DI579_05465</name>
</gene>
<keyword evidence="1" id="KW-0472">Membrane</keyword>
<dbReference type="EMBL" id="QFOZ01000008">
    <property type="protein sequence ID" value="PZP88668.1"/>
    <property type="molecule type" value="Genomic_DNA"/>
</dbReference>
<feature type="transmembrane region" description="Helical" evidence="1">
    <location>
        <begin position="6"/>
        <end position="39"/>
    </location>
</feature>
<dbReference type="RefSeq" id="WP_290595817.1">
    <property type="nucleotide sequence ID" value="NZ_CAKZIO010000004.1"/>
</dbReference>
<protein>
    <submittedName>
        <fullName evidence="2">DUF2273 domain-containing protein</fullName>
    </submittedName>
</protein>
<sequence length="59" mass="6181">MSITLYGVIVGILLTLAWTTGGFPFFLVAILLGAIGGLIGAQIEGKIDVRAMFTNRGRG</sequence>
<name>A0A2W5IBI4_9ACTN</name>
<dbReference type="Proteomes" id="UP000248606">
    <property type="component" value="Unassembled WGS sequence"/>
</dbReference>
<keyword evidence="1" id="KW-1133">Transmembrane helix</keyword>
<dbReference type="AlphaFoldDB" id="A0A2W5IBI4"/>
<evidence type="ECO:0000313" key="3">
    <source>
        <dbReference type="Proteomes" id="UP000248606"/>
    </source>
</evidence>
<accession>A0A2W5IBI4</accession>
<comment type="caution">
    <text evidence="2">The sequence shown here is derived from an EMBL/GenBank/DDBJ whole genome shotgun (WGS) entry which is preliminary data.</text>
</comment>